<keyword evidence="9" id="KW-1185">Reference proteome</keyword>
<dbReference type="PANTHER" id="PTHR22604:SF115">
    <property type="entry name" value="DIHYDRODIOL DEHYDROGENASE, PUTATIVE (AFU_ORTHOLOGUE AFUA_1G07520)-RELATED"/>
    <property type="match status" value="1"/>
</dbReference>
<feature type="domain" description="GFO/IDH/MocA-like oxidoreductase" evidence="7">
    <location>
        <begin position="148"/>
        <end position="283"/>
    </location>
</feature>
<dbReference type="Pfam" id="PF01408">
    <property type="entry name" value="GFO_IDH_MocA"/>
    <property type="match status" value="1"/>
</dbReference>
<dbReference type="Pfam" id="PF22725">
    <property type="entry name" value="GFO_IDH_MocA_C3"/>
    <property type="match status" value="1"/>
</dbReference>
<evidence type="ECO:0000313" key="8">
    <source>
        <dbReference type="EMBL" id="TGZ84083.1"/>
    </source>
</evidence>
<dbReference type="AlphaFoldDB" id="A0A4S2N4L9"/>
<dbReference type="STRING" id="341454.A0A4S2N4L9"/>
<dbReference type="Gene3D" id="3.30.360.10">
    <property type="entry name" value="Dihydrodipicolinate Reductase, domain 2"/>
    <property type="match status" value="1"/>
</dbReference>
<dbReference type="EC" id="1.1.1.179" evidence="3"/>
<comment type="catalytic activity">
    <reaction evidence="5">
        <text>D-xylose + NADP(+) = D-xylono-1,5-lactone + NADPH + H(+)</text>
        <dbReference type="Rhea" id="RHEA:22000"/>
        <dbReference type="ChEBI" id="CHEBI:15378"/>
        <dbReference type="ChEBI" id="CHEBI:15867"/>
        <dbReference type="ChEBI" id="CHEBI:53455"/>
        <dbReference type="ChEBI" id="CHEBI:57783"/>
        <dbReference type="ChEBI" id="CHEBI:58349"/>
        <dbReference type="EC" id="1.1.1.179"/>
    </reaction>
</comment>
<dbReference type="InterPro" id="IPR000683">
    <property type="entry name" value="Gfo/Idh/MocA-like_OxRdtase_N"/>
</dbReference>
<comment type="similarity">
    <text evidence="1">Belongs to the Gfo/Idh/MocA family.</text>
</comment>
<keyword evidence="2" id="KW-0560">Oxidoreductase</keyword>
<dbReference type="GO" id="GO:0000166">
    <property type="term" value="F:nucleotide binding"/>
    <property type="evidence" value="ECO:0007669"/>
    <property type="project" value="InterPro"/>
</dbReference>
<dbReference type="InterPro" id="IPR036291">
    <property type="entry name" value="NAD(P)-bd_dom_sf"/>
</dbReference>
<feature type="domain" description="Gfo/Idh/MocA-like oxidoreductase N-terminal" evidence="6">
    <location>
        <begin position="9"/>
        <end position="136"/>
    </location>
</feature>
<dbReference type="InterPro" id="IPR050984">
    <property type="entry name" value="Gfo/Idh/MocA_domain"/>
</dbReference>
<gene>
    <name evidence="8" type="ORF">EX30DRAFT_338648</name>
</gene>
<dbReference type="SUPFAM" id="SSF55347">
    <property type="entry name" value="Glyceraldehyde-3-phosphate dehydrogenase-like, C-terminal domain"/>
    <property type="match status" value="1"/>
</dbReference>
<dbReference type="OrthoDB" id="2129491at2759"/>
<evidence type="ECO:0000256" key="2">
    <source>
        <dbReference type="ARBA" id="ARBA00023002"/>
    </source>
</evidence>
<dbReference type="InterPro" id="IPR055170">
    <property type="entry name" value="GFO_IDH_MocA-like_dom"/>
</dbReference>
<accession>A0A4S2N4L9</accession>
<evidence type="ECO:0000256" key="1">
    <source>
        <dbReference type="ARBA" id="ARBA00010928"/>
    </source>
</evidence>
<evidence type="ECO:0000256" key="4">
    <source>
        <dbReference type="ARBA" id="ARBA00042988"/>
    </source>
</evidence>
<dbReference type="Gene3D" id="3.40.50.720">
    <property type="entry name" value="NAD(P)-binding Rossmann-like Domain"/>
    <property type="match status" value="1"/>
</dbReference>
<dbReference type="PANTHER" id="PTHR22604">
    <property type="entry name" value="OXIDOREDUCTASES"/>
    <property type="match status" value="1"/>
</dbReference>
<evidence type="ECO:0000259" key="7">
    <source>
        <dbReference type="Pfam" id="PF22725"/>
    </source>
</evidence>
<proteinExistence type="inferred from homology"/>
<dbReference type="InParanoid" id="A0A4S2N4L9"/>
<evidence type="ECO:0000313" key="9">
    <source>
        <dbReference type="Proteomes" id="UP000298138"/>
    </source>
</evidence>
<evidence type="ECO:0000256" key="3">
    <source>
        <dbReference type="ARBA" id="ARBA00038984"/>
    </source>
</evidence>
<evidence type="ECO:0000256" key="5">
    <source>
        <dbReference type="ARBA" id="ARBA00049233"/>
    </source>
</evidence>
<dbReference type="GO" id="GO:0047837">
    <property type="term" value="F:D-xylose 1-dehydrogenase (NADP+) activity"/>
    <property type="evidence" value="ECO:0007669"/>
    <property type="project" value="UniProtKB-EC"/>
</dbReference>
<name>A0A4S2N4L9_9PEZI</name>
<organism evidence="8 9">
    <name type="scientific">Ascodesmis nigricans</name>
    <dbReference type="NCBI Taxonomy" id="341454"/>
    <lineage>
        <taxon>Eukaryota</taxon>
        <taxon>Fungi</taxon>
        <taxon>Dikarya</taxon>
        <taxon>Ascomycota</taxon>
        <taxon>Pezizomycotina</taxon>
        <taxon>Pezizomycetes</taxon>
        <taxon>Pezizales</taxon>
        <taxon>Ascodesmidaceae</taxon>
        <taxon>Ascodesmis</taxon>
    </lineage>
</organism>
<dbReference type="SUPFAM" id="SSF51735">
    <property type="entry name" value="NAD(P)-binding Rossmann-fold domains"/>
    <property type="match status" value="1"/>
</dbReference>
<evidence type="ECO:0000259" key="6">
    <source>
        <dbReference type="Pfam" id="PF01408"/>
    </source>
</evidence>
<reference evidence="8 9" key="1">
    <citation type="submission" date="2019-04" db="EMBL/GenBank/DDBJ databases">
        <title>Comparative genomics and transcriptomics to analyze fruiting body development in filamentous ascomycetes.</title>
        <authorList>
            <consortium name="DOE Joint Genome Institute"/>
            <person name="Lutkenhaus R."/>
            <person name="Traeger S."/>
            <person name="Breuer J."/>
            <person name="Kuo A."/>
            <person name="Lipzen A."/>
            <person name="Pangilinan J."/>
            <person name="Dilworth D."/>
            <person name="Sandor L."/>
            <person name="Poggeler S."/>
            <person name="Barry K."/>
            <person name="Grigoriev I.V."/>
            <person name="Nowrousian M."/>
        </authorList>
    </citation>
    <scope>NUCLEOTIDE SEQUENCE [LARGE SCALE GENOMIC DNA]</scope>
    <source>
        <strain evidence="8 9">CBS 389.68</strain>
    </source>
</reference>
<dbReference type="Proteomes" id="UP000298138">
    <property type="component" value="Unassembled WGS sequence"/>
</dbReference>
<sequence>MSSEPYTVRWGILACGWIASVFSEDLLRDPATRNVHDVHHHIQAVASSTSVDKAKDFIAKVKAPSSTTAYGSYEELVADPNIDIIYVATPHSHHFQNCLLALNAGKNVLCEKPFTVNAPQLEILIKVAKEKGVFMMEAVWTRFFPLSREVRRLVAEGEIGDVKKVFAWLDLAQDPEEKYKDGKHRMVNPDLAGGALLDLGLYPLTWLFQTLYHPLPPSSQSSPKVTSSIVFHPPTGVDASNIVLLTFPSTGALGVASSGMHVSNDTSSLGLPCARILGTKGEITITHPAYCPTKFTVYKEGEEPVERVFPIPGAGMFWEADETARCLRDGKKECEVMPLAESLEVMRVMDSVRAQNGFRYPEEIESVEY</sequence>
<dbReference type="EMBL" id="ML220113">
    <property type="protein sequence ID" value="TGZ84083.1"/>
    <property type="molecule type" value="Genomic_DNA"/>
</dbReference>
<protein>
    <recommendedName>
        <fullName evidence="3">D-xylose 1-dehydrogenase (NADP(+), D-xylono-1,5-lactone-forming)</fullName>
        <ecNumber evidence="3">1.1.1.179</ecNumber>
    </recommendedName>
    <alternativeName>
        <fullName evidence="4">D-xylose-NADP dehydrogenase</fullName>
    </alternativeName>
</protein>